<dbReference type="Pfam" id="PF06039">
    <property type="entry name" value="Mqo"/>
    <property type="match status" value="1"/>
</dbReference>
<evidence type="ECO:0000256" key="1">
    <source>
        <dbReference type="ARBA" id="ARBA00001974"/>
    </source>
</evidence>
<dbReference type="GO" id="GO:0008924">
    <property type="term" value="F:L-malate dehydrogenase (quinone) activity"/>
    <property type="evidence" value="ECO:0007669"/>
    <property type="project" value="InterPro"/>
</dbReference>
<evidence type="ECO:0000313" key="7">
    <source>
        <dbReference type="EMBL" id="CBH74447.1"/>
    </source>
</evidence>
<dbReference type="NCBIfam" id="NF003606">
    <property type="entry name" value="PRK05257.2-1"/>
    <property type="match status" value="1"/>
</dbReference>
<dbReference type="InterPro" id="IPR006231">
    <property type="entry name" value="MQO"/>
</dbReference>
<comment type="cofactor">
    <cofactor evidence="1">
        <name>FAD</name>
        <dbReference type="ChEBI" id="CHEBI:57692"/>
    </cofactor>
</comment>
<dbReference type="EC" id="1.1.99.16" evidence="7"/>
<sequence>MLPKRHADVVVVGAGIIGATFAAILKELRPELSVELFEALDSPARESTGAWNNAGTGHAALCELNYTPQNADGSIGIARALAVNTQFDLSRQFWAYMVRKGAIGPPESFIHSVPHITFVWGDENVRFLRKRFEAMSAHHCFRGIEYSEDHTVLERWMPLVMEGRSQSQRVAATRITAGTDVDYGALTRQLLAHIQKIPGVNVAYSTRVTDLKRTPGNGWEVSVRDTKSGATNTVSASAVFLGAGGGTLSLLQRSGIKEGKGFGGFPVSGVFLRCDDEAIVERHFGKVYGKASVGTVPIGLPHLDTRFIDGKRSLLFGPYAEFTTKFLKHGSYGDFLRSIRNDNIKSMFAAGRDNFELTTYLIGEVIKSKPNKYAFLRDYFPKADPTNWTFIVAGQRVQVIMPDAERGGRLQFGTAIVSDSERSLGAVLGASPGASVSVAVVLDIVNRLYASSRDEWKTHLSEMIPSYGLAIAEDAALCDGMRAEIARVLNLEHIPSEHTIFKANPRTP</sequence>
<comment type="caution">
    <text evidence="7">The sequence shown here is derived from an EMBL/GenBank/DDBJ whole genome shotgun (WGS) entry which is preliminary data.</text>
</comment>
<evidence type="ECO:0000256" key="4">
    <source>
        <dbReference type="ARBA" id="ARBA00022630"/>
    </source>
</evidence>
<dbReference type="NCBIfam" id="NF003611">
    <property type="entry name" value="PRK05257.3-2"/>
    <property type="match status" value="1"/>
</dbReference>
<evidence type="ECO:0000256" key="5">
    <source>
        <dbReference type="ARBA" id="ARBA00022827"/>
    </source>
</evidence>
<keyword evidence="6 7" id="KW-0560">Oxidoreductase</keyword>
<dbReference type="GO" id="GO:0047545">
    <property type="term" value="F:(S)-2-hydroxyglutarate dehydrogenase activity"/>
    <property type="evidence" value="ECO:0007669"/>
    <property type="project" value="TreeGrafter"/>
</dbReference>
<name>E6PD95_9ZZZZ</name>
<dbReference type="Gene3D" id="3.50.50.60">
    <property type="entry name" value="FAD/NAD(P)-binding domain"/>
    <property type="match status" value="1"/>
</dbReference>
<keyword evidence="4" id="KW-0285">Flavoprotein</keyword>
<protein>
    <submittedName>
        <fullName evidence="7">Malate dehydrogenase, FAD/NAD(P)-binding domain</fullName>
        <ecNumber evidence="7">1.1.99.16</ecNumber>
    </submittedName>
</protein>
<dbReference type="Gene3D" id="3.30.9.10">
    <property type="entry name" value="D-Amino Acid Oxidase, subunit A, domain 2"/>
    <property type="match status" value="1"/>
</dbReference>
<dbReference type="NCBIfam" id="TIGR01320">
    <property type="entry name" value="mal_quin_oxido"/>
    <property type="match status" value="1"/>
</dbReference>
<dbReference type="NCBIfam" id="NF009875">
    <property type="entry name" value="PRK13339.1"/>
    <property type="match status" value="1"/>
</dbReference>
<accession>E6PD95</accession>
<gene>
    <name evidence="7" type="primary">mqo</name>
    <name evidence="7" type="ORF">CARN1_2334</name>
</gene>
<dbReference type="InterPro" id="IPR036188">
    <property type="entry name" value="FAD/NAD-bd_sf"/>
</dbReference>
<proteinExistence type="inferred from homology"/>
<dbReference type="GO" id="GO:0006099">
    <property type="term" value="P:tricarboxylic acid cycle"/>
    <property type="evidence" value="ECO:0007669"/>
    <property type="project" value="UniProtKB-UniPathway"/>
</dbReference>
<dbReference type="HAMAP" id="MF_00212">
    <property type="entry name" value="MQO"/>
    <property type="match status" value="1"/>
</dbReference>
<evidence type="ECO:0000256" key="3">
    <source>
        <dbReference type="ARBA" id="ARBA00022532"/>
    </source>
</evidence>
<evidence type="ECO:0000256" key="2">
    <source>
        <dbReference type="ARBA" id="ARBA00005163"/>
    </source>
</evidence>
<dbReference type="SUPFAM" id="SSF51905">
    <property type="entry name" value="FAD/NAD(P)-binding domain"/>
    <property type="match status" value="1"/>
</dbReference>
<evidence type="ECO:0000256" key="6">
    <source>
        <dbReference type="ARBA" id="ARBA00023002"/>
    </source>
</evidence>
<keyword evidence="3" id="KW-0816">Tricarboxylic acid cycle</keyword>
<dbReference type="PANTHER" id="PTHR43104:SF2">
    <property type="entry name" value="L-2-HYDROXYGLUTARATE DEHYDROGENASE, MITOCHONDRIAL"/>
    <property type="match status" value="1"/>
</dbReference>
<comment type="pathway">
    <text evidence="2">Carbohydrate metabolism; tricarboxylic acid cycle.</text>
</comment>
<dbReference type="UniPathway" id="UPA00223"/>
<dbReference type="AlphaFoldDB" id="E6PD95"/>
<dbReference type="EMBL" id="CABL01000001">
    <property type="protein sequence ID" value="CBH74447.1"/>
    <property type="molecule type" value="Genomic_DNA"/>
</dbReference>
<dbReference type="PANTHER" id="PTHR43104">
    <property type="entry name" value="L-2-HYDROXYGLUTARATE DEHYDROGENASE, MITOCHONDRIAL"/>
    <property type="match status" value="1"/>
</dbReference>
<reference evidence="7" key="1">
    <citation type="submission" date="2009-10" db="EMBL/GenBank/DDBJ databases">
        <title>Diversity of trophic interactions inside an arsenic-rich microbial ecosystem.</title>
        <authorList>
            <person name="Bertin P.N."/>
            <person name="Heinrich-Salmeron A."/>
            <person name="Pelletier E."/>
            <person name="Goulhen-Chollet F."/>
            <person name="Arsene-Ploetze F."/>
            <person name="Gallien S."/>
            <person name="Calteau A."/>
            <person name="Vallenet D."/>
            <person name="Casiot C."/>
            <person name="Chane-Woon-Ming B."/>
            <person name="Giloteaux L."/>
            <person name="Barakat M."/>
            <person name="Bonnefoy V."/>
            <person name="Bruneel O."/>
            <person name="Chandler M."/>
            <person name="Cleiss J."/>
            <person name="Duran R."/>
            <person name="Elbaz-Poulichet F."/>
            <person name="Fonknechten N."/>
            <person name="Lauga B."/>
            <person name="Mornico D."/>
            <person name="Ortet P."/>
            <person name="Schaeffer C."/>
            <person name="Siguier P."/>
            <person name="Alexander Thil Smith A."/>
            <person name="Van Dorsselaer A."/>
            <person name="Weissenbach J."/>
            <person name="Medigue C."/>
            <person name="Le Paslier D."/>
        </authorList>
    </citation>
    <scope>NUCLEOTIDE SEQUENCE</scope>
</reference>
<keyword evidence="5" id="KW-0274">FAD</keyword>
<organism evidence="7">
    <name type="scientific">mine drainage metagenome</name>
    <dbReference type="NCBI Taxonomy" id="410659"/>
    <lineage>
        <taxon>unclassified sequences</taxon>
        <taxon>metagenomes</taxon>
        <taxon>ecological metagenomes</taxon>
    </lineage>
</organism>